<gene>
    <name evidence="6" type="ORF">ISU07_11550</name>
</gene>
<feature type="transmembrane region" description="Helical" evidence="4">
    <location>
        <begin position="75"/>
        <end position="95"/>
    </location>
</feature>
<feature type="transmembrane region" description="Helical" evidence="4">
    <location>
        <begin position="147"/>
        <end position="165"/>
    </location>
</feature>
<feature type="transmembrane region" description="Helical" evidence="4">
    <location>
        <begin position="50"/>
        <end position="68"/>
    </location>
</feature>
<dbReference type="InterPro" id="IPR036890">
    <property type="entry name" value="HATPase_C_sf"/>
</dbReference>
<dbReference type="Pfam" id="PF19354">
    <property type="entry name" value="DUF5931"/>
    <property type="match status" value="1"/>
</dbReference>
<feature type="transmembrane region" description="Helical" evidence="4">
    <location>
        <begin position="107"/>
        <end position="135"/>
    </location>
</feature>
<dbReference type="GO" id="GO:0000160">
    <property type="term" value="P:phosphorelay signal transduction system"/>
    <property type="evidence" value="ECO:0007669"/>
    <property type="project" value="UniProtKB-KW"/>
</dbReference>
<feature type="domain" description="DUF5931" evidence="5">
    <location>
        <begin position="13"/>
        <end position="171"/>
    </location>
</feature>
<evidence type="ECO:0000259" key="5">
    <source>
        <dbReference type="Pfam" id="PF19354"/>
    </source>
</evidence>
<keyword evidence="7" id="KW-1185">Reference proteome</keyword>
<dbReference type="NCBIfam" id="NF047322">
    <property type="entry name" value="HK_morpho_MacS"/>
    <property type="match status" value="1"/>
</dbReference>
<comment type="caution">
    <text evidence="6">The sequence shown here is derived from an EMBL/GenBank/DDBJ whole genome shotgun (WGS) entry which is preliminary data.</text>
</comment>
<dbReference type="Gene3D" id="3.30.565.10">
    <property type="entry name" value="Histidine kinase-like ATPase, C-terminal domain"/>
    <property type="match status" value="1"/>
</dbReference>
<evidence type="ECO:0000256" key="4">
    <source>
        <dbReference type="SAM" id="Phobius"/>
    </source>
</evidence>
<proteinExistence type="predicted"/>
<evidence type="ECO:0000256" key="2">
    <source>
        <dbReference type="ARBA" id="ARBA00022777"/>
    </source>
</evidence>
<evidence type="ECO:0000313" key="6">
    <source>
        <dbReference type="EMBL" id="MBF4763761.1"/>
    </source>
</evidence>
<dbReference type="GO" id="GO:0016301">
    <property type="term" value="F:kinase activity"/>
    <property type="evidence" value="ECO:0007669"/>
    <property type="project" value="UniProtKB-KW"/>
</dbReference>
<dbReference type="SUPFAM" id="SSF55874">
    <property type="entry name" value="ATPase domain of HSP90 chaperone/DNA topoisomerase II/histidine kinase"/>
    <property type="match status" value="1"/>
</dbReference>
<dbReference type="AlphaFoldDB" id="A0A930VFR6"/>
<evidence type="ECO:0000256" key="1">
    <source>
        <dbReference type="ARBA" id="ARBA00022679"/>
    </source>
</evidence>
<dbReference type="InterPro" id="IPR045975">
    <property type="entry name" value="DUF5931"/>
</dbReference>
<dbReference type="Proteomes" id="UP000640489">
    <property type="component" value="Unassembled WGS sequence"/>
</dbReference>
<evidence type="ECO:0000256" key="3">
    <source>
        <dbReference type="ARBA" id="ARBA00023012"/>
    </source>
</evidence>
<keyword evidence="4" id="KW-0812">Transmembrane</keyword>
<keyword evidence="3" id="KW-0902">Two-component regulatory system</keyword>
<sequence>MLATYDDPAARAVRGRLLKALGVLRALLLANMIGLNVYRRDAFEHPTAAVVVVVVLVAWTVFALWAYAEPRRRTPLLLVVDLAFAVAGLVVSPWLKGADFNATVGGFWVMGAMLVWSIQWRVVGGLVAALVLVCADVASRDHITQSNYGNLFLLMIGGPLVGYVADSLQRSGMAVAAVERTAAAQAERARLARAVHDGVLQVLALVQRRGAELGGEAAELGRLAGEQETRLRGLIRAQDSMTPPQLGDSVDLAVELARFEEHGNVTVSLPGVAVPMKADVVDEVVAAVSACISNTLVHVGRSARSWVLLEAFPERVVVSVRDEGPGIPAGRLDAAAADGRLGVTESIRGRIKDLGGHAELTTGSYGTEWELTVPRA</sequence>
<protein>
    <submittedName>
        <fullName evidence="6">Histidine kinase</fullName>
    </submittedName>
</protein>
<name>A0A930VFR6_9ACTN</name>
<dbReference type="PANTHER" id="PTHR24421">
    <property type="entry name" value="NITRATE/NITRITE SENSOR PROTEIN NARX-RELATED"/>
    <property type="match status" value="1"/>
</dbReference>
<keyword evidence="4" id="KW-1133">Transmembrane helix</keyword>
<evidence type="ECO:0000313" key="7">
    <source>
        <dbReference type="Proteomes" id="UP000640489"/>
    </source>
</evidence>
<keyword evidence="1" id="KW-0808">Transferase</keyword>
<dbReference type="EMBL" id="JADKPN010000006">
    <property type="protein sequence ID" value="MBF4763761.1"/>
    <property type="molecule type" value="Genomic_DNA"/>
</dbReference>
<reference evidence="6" key="1">
    <citation type="submission" date="2020-11" db="EMBL/GenBank/DDBJ databases">
        <title>Nocardioides sp. nov., isolated from Soil of Cynanchum wilfordii Hemsley rhizosphere.</title>
        <authorList>
            <person name="Lee J.-S."/>
            <person name="Suh M.K."/>
            <person name="Kim J.-S."/>
        </authorList>
    </citation>
    <scope>NUCLEOTIDE SEQUENCE</scope>
    <source>
        <strain evidence="6">KCTC 19275</strain>
    </source>
</reference>
<feature type="transmembrane region" description="Helical" evidence="4">
    <location>
        <begin position="20"/>
        <end position="38"/>
    </location>
</feature>
<organism evidence="6 7">
    <name type="scientific">Nocardioides islandensis</name>
    <dbReference type="NCBI Taxonomy" id="433663"/>
    <lineage>
        <taxon>Bacteria</taxon>
        <taxon>Bacillati</taxon>
        <taxon>Actinomycetota</taxon>
        <taxon>Actinomycetes</taxon>
        <taxon>Propionibacteriales</taxon>
        <taxon>Nocardioidaceae</taxon>
        <taxon>Nocardioides</taxon>
    </lineage>
</organism>
<dbReference type="PANTHER" id="PTHR24421:SF61">
    <property type="entry name" value="OXYGEN SENSOR HISTIDINE KINASE NREB"/>
    <property type="match status" value="1"/>
</dbReference>
<accession>A0A930VFR6</accession>
<keyword evidence="2 6" id="KW-0418">Kinase</keyword>
<dbReference type="InterPro" id="IPR050482">
    <property type="entry name" value="Sensor_HK_TwoCompSys"/>
</dbReference>
<keyword evidence="4" id="KW-0472">Membrane</keyword>